<keyword evidence="5" id="KW-0653">Protein transport</keyword>
<evidence type="ECO:0000256" key="7">
    <source>
        <dbReference type="ARBA" id="ARBA00023136"/>
    </source>
</evidence>
<dbReference type="EMBL" id="KZ613942">
    <property type="protein sequence ID" value="PMD43288.1"/>
    <property type="molecule type" value="Genomic_DNA"/>
</dbReference>
<dbReference type="PANTHER" id="PTHR31658:SF0">
    <property type="entry name" value="CONSERVED OLIGOMERIC GOLGI COMPLEX SUBUNIT 1"/>
    <property type="match status" value="1"/>
</dbReference>
<dbReference type="GO" id="GO:0006891">
    <property type="term" value="P:intra-Golgi vesicle-mediated transport"/>
    <property type="evidence" value="ECO:0007669"/>
    <property type="project" value="InterPro"/>
</dbReference>
<reference evidence="8 9" key="1">
    <citation type="submission" date="2016-04" db="EMBL/GenBank/DDBJ databases">
        <title>A degradative enzymes factory behind the ericoid mycorrhizal symbiosis.</title>
        <authorList>
            <consortium name="DOE Joint Genome Institute"/>
            <person name="Martino E."/>
            <person name="Morin E."/>
            <person name="Grelet G."/>
            <person name="Kuo A."/>
            <person name="Kohler A."/>
            <person name="Daghino S."/>
            <person name="Barry K."/>
            <person name="Choi C."/>
            <person name="Cichocki N."/>
            <person name="Clum A."/>
            <person name="Copeland A."/>
            <person name="Hainaut M."/>
            <person name="Haridas S."/>
            <person name="Labutti K."/>
            <person name="Lindquist E."/>
            <person name="Lipzen A."/>
            <person name="Khouja H.-R."/>
            <person name="Murat C."/>
            <person name="Ohm R."/>
            <person name="Olson A."/>
            <person name="Spatafora J."/>
            <person name="Veneault-Fourrey C."/>
            <person name="Henrissat B."/>
            <person name="Grigoriev I."/>
            <person name="Martin F."/>
            <person name="Perotto S."/>
        </authorList>
    </citation>
    <scope>NUCLEOTIDE SEQUENCE [LARGE SCALE GENOMIC DNA]</scope>
    <source>
        <strain evidence="8 9">F</strain>
    </source>
</reference>
<evidence type="ECO:0000256" key="4">
    <source>
        <dbReference type="ARBA" id="ARBA00022448"/>
    </source>
</evidence>
<evidence type="ECO:0000256" key="3">
    <source>
        <dbReference type="ARBA" id="ARBA00020978"/>
    </source>
</evidence>
<dbReference type="OrthoDB" id="46189at2759"/>
<keyword evidence="9" id="KW-1185">Reference proteome</keyword>
<dbReference type="AlphaFoldDB" id="A0A2J6RXP9"/>
<evidence type="ECO:0000313" key="8">
    <source>
        <dbReference type="EMBL" id="PMD43288.1"/>
    </source>
</evidence>
<evidence type="ECO:0000256" key="1">
    <source>
        <dbReference type="ARBA" id="ARBA00004395"/>
    </source>
</evidence>
<dbReference type="GO" id="GO:0015031">
    <property type="term" value="P:protein transport"/>
    <property type="evidence" value="ECO:0007669"/>
    <property type="project" value="UniProtKB-KW"/>
</dbReference>
<organism evidence="8 9">
    <name type="scientific">Hyaloscypha variabilis (strain UAMH 11265 / GT02V1 / F)</name>
    <name type="common">Meliniomyces variabilis</name>
    <dbReference type="NCBI Taxonomy" id="1149755"/>
    <lineage>
        <taxon>Eukaryota</taxon>
        <taxon>Fungi</taxon>
        <taxon>Dikarya</taxon>
        <taxon>Ascomycota</taxon>
        <taxon>Pezizomycotina</taxon>
        <taxon>Leotiomycetes</taxon>
        <taxon>Helotiales</taxon>
        <taxon>Hyaloscyphaceae</taxon>
        <taxon>Hyaloscypha</taxon>
        <taxon>Hyaloscypha variabilis</taxon>
    </lineage>
</organism>
<evidence type="ECO:0000256" key="6">
    <source>
        <dbReference type="ARBA" id="ARBA00023034"/>
    </source>
</evidence>
<evidence type="ECO:0000256" key="2">
    <source>
        <dbReference type="ARBA" id="ARBA00006653"/>
    </source>
</evidence>
<dbReference type="GO" id="GO:0000139">
    <property type="term" value="C:Golgi membrane"/>
    <property type="evidence" value="ECO:0007669"/>
    <property type="project" value="UniProtKB-SubCell"/>
</dbReference>
<dbReference type="STRING" id="1149755.A0A2J6RXP9"/>
<evidence type="ECO:0000256" key="5">
    <source>
        <dbReference type="ARBA" id="ARBA00022927"/>
    </source>
</evidence>
<keyword evidence="4" id="KW-0813">Transport</keyword>
<dbReference type="InterPro" id="IPR033370">
    <property type="entry name" value="COG1"/>
</dbReference>
<sequence length="802" mass="89578">MAANKNLDPTTCTTAAEAFKYPLPQVRQFHRSLTAELDEKNARLRTLVGGSYRQLLGTAEMILQMREDIGDAEERLGRVGKGCGRGVIAGMASGLGKLQNKARGGSAAEEMGWSARMKVLDMCGVVAGKLLRKNLDGHTESTDEKERNLVLAAKVLVLSRLLMKSVVESASRRSADEKTSVDNVKRKVDSLRRKFSGAIKRTLERTVADSKRDGLVHALSAYSLANSSGAKDVLRYFLRVRGDALALTLEPTADPKQDSQAILKSLELYTQTMLDVQALVPRRLSEALASLKTKPLLKDTALRDLEGLRIDVCEKWFGDEISFFIPYIRHDDIEAEYAVSMLQGWAKKASEVVLEGLTKTLERIAEFKSVVDLRTEILEIWIKEGGKAKGFDPSVFLEGLRKVINGRMVQLLESRVSKLHLVATEIEATLGSWSKGITDKHESLWDDTMLETGINNGAALFKEGILARTYGRNDAVSRAFRGYQIWRHLVDEIIVVLDQLKKQRWDDDLEDIEDDLSLESRNTLLSTEDPQMLQDHLDESLSKAYRALHEKMASLIAAYDDSEYIGQISVYFLRIVRDIRSELPKNLSLQTFGLSLVPDLHDRLSKQVSGPSLEVFGMKLARKRVTGRALWEGDPELPVQPSPSSFRFLHSLLSDMAKTGADLWSPTAVRALKRHLRTQLALRWMATLKTQEETGSAQVNGHATNGEVEADHEASPKTVEQEDDPKIIEHDNNQDILKQTLFDVLVLQSALDVPELSAGDVLKVLEENIISKINLDPGSRKRLQQAAKEYWKRTSLLFGLLS</sequence>
<dbReference type="Proteomes" id="UP000235786">
    <property type="component" value="Unassembled WGS sequence"/>
</dbReference>
<keyword evidence="6" id="KW-0333">Golgi apparatus</keyword>
<accession>A0A2J6RXP9</accession>
<keyword evidence="7" id="KW-0472">Membrane</keyword>
<dbReference type="PANTHER" id="PTHR31658">
    <property type="entry name" value="CONSERVED OLIGOMERIC GOLGI COMPLEX SUBUNIT 1"/>
    <property type="match status" value="1"/>
</dbReference>
<name>A0A2J6RXP9_HYAVF</name>
<proteinExistence type="inferred from homology"/>
<comment type="similarity">
    <text evidence="2">Belongs to the COG1 family.</text>
</comment>
<evidence type="ECO:0000313" key="9">
    <source>
        <dbReference type="Proteomes" id="UP000235786"/>
    </source>
</evidence>
<dbReference type="GO" id="GO:0017119">
    <property type="term" value="C:Golgi transport complex"/>
    <property type="evidence" value="ECO:0007669"/>
    <property type="project" value="InterPro"/>
</dbReference>
<protein>
    <recommendedName>
        <fullName evidence="3">Conserved oligomeric Golgi complex subunit 1</fullName>
    </recommendedName>
</protein>
<comment type="subcellular location">
    <subcellularLocation>
        <location evidence="1">Golgi apparatus membrane</location>
        <topology evidence="1">Peripheral membrane protein</topology>
    </subcellularLocation>
</comment>
<gene>
    <name evidence="8" type="ORF">L207DRAFT_509800</name>
</gene>
<dbReference type="Pfam" id="PF08700">
    <property type="entry name" value="VPS51_Exo84_N"/>
    <property type="match status" value="1"/>
</dbReference>